<feature type="compositionally biased region" description="Basic and acidic residues" evidence="1">
    <location>
        <begin position="46"/>
        <end position="61"/>
    </location>
</feature>
<name>A0A0H1R504_9EURY</name>
<organism evidence="2 3">
    <name type="scientific">Methanoculleus sediminis</name>
    <dbReference type="NCBI Taxonomy" id="1550566"/>
    <lineage>
        <taxon>Archaea</taxon>
        <taxon>Methanobacteriati</taxon>
        <taxon>Methanobacteriota</taxon>
        <taxon>Stenosarchaea group</taxon>
        <taxon>Methanomicrobia</taxon>
        <taxon>Methanomicrobiales</taxon>
        <taxon>Methanomicrobiaceae</taxon>
        <taxon>Methanoculleus</taxon>
    </lineage>
</organism>
<reference evidence="2 3" key="1">
    <citation type="journal article" date="2015" name="Int. J. Syst. Evol. Microbiol.">
        <title>Methanoculleus sediminis sp. nov., a methanogen from sediments near a submarine mud volcano.</title>
        <authorList>
            <person name="Chen S.C."/>
            <person name="Chen M.F."/>
            <person name="Lai M.C."/>
            <person name="Weng C.Y."/>
            <person name="Wu S.Y."/>
            <person name="Lin S."/>
            <person name="Yang T.F."/>
            <person name="Chen P.C."/>
        </authorList>
    </citation>
    <scope>NUCLEOTIDE SEQUENCE [LARGE SCALE GENOMIC DNA]</scope>
    <source>
        <strain evidence="2 3">S3Fa</strain>
    </source>
</reference>
<proteinExistence type="predicted"/>
<accession>A0A0H1R504</accession>
<evidence type="ECO:0000313" key="3">
    <source>
        <dbReference type="Proteomes" id="UP000035301"/>
    </source>
</evidence>
<keyword evidence="3" id="KW-1185">Reference proteome</keyword>
<sequence>MAEGGRTAAGACGRSPCRPAMGRTSGATRPSPSVPALTAAVYTARAGDRAPRPTDRNDDAQ</sequence>
<comment type="caution">
    <text evidence="2">The sequence shown here is derived from an EMBL/GenBank/DDBJ whole genome shotgun (WGS) entry which is preliminary data.</text>
</comment>
<dbReference type="AlphaFoldDB" id="A0A0H1R504"/>
<evidence type="ECO:0000313" key="2">
    <source>
        <dbReference type="EMBL" id="KLK87782.1"/>
    </source>
</evidence>
<dbReference type="EMBL" id="JXOJ01000004">
    <property type="protein sequence ID" value="KLK87782.1"/>
    <property type="molecule type" value="Genomic_DNA"/>
</dbReference>
<protein>
    <submittedName>
        <fullName evidence="2">Uncharacterized protein</fullName>
    </submittedName>
</protein>
<evidence type="ECO:0000256" key="1">
    <source>
        <dbReference type="SAM" id="MobiDB-lite"/>
    </source>
</evidence>
<gene>
    <name evidence="2" type="ORF">SZ63_09190</name>
</gene>
<dbReference type="STRING" id="1550566.SZ63_09190"/>
<feature type="region of interest" description="Disordered" evidence="1">
    <location>
        <begin position="1"/>
        <end position="61"/>
    </location>
</feature>
<dbReference type="Proteomes" id="UP000035301">
    <property type="component" value="Unassembled WGS sequence"/>
</dbReference>
<dbReference type="PATRIC" id="fig|1550566.3.peg.1998"/>